<comment type="caution">
    <text evidence="1">The sequence shown here is derived from an EMBL/GenBank/DDBJ whole genome shotgun (WGS) entry which is preliminary data.</text>
</comment>
<dbReference type="Proteomes" id="UP001194746">
    <property type="component" value="Unassembled WGS sequence"/>
</dbReference>
<dbReference type="EMBL" id="VCAU01000070">
    <property type="protein sequence ID" value="KAF9886853.1"/>
    <property type="molecule type" value="Genomic_DNA"/>
</dbReference>
<accession>A0AAD4CIK0</accession>
<dbReference type="PANTHER" id="PTHR31904:SF1">
    <property type="entry name" value="BYPASS OF STOP CODON PROTEIN 5-RELATED"/>
    <property type="match status" value="1"/>
</dbReference>
<protein>
    <recommendedName>
        <fullName evidence="3">Arrestin-like N-terminal domain-containing protein</fullName>
    </recommendedName>
</protein>
<evidence type="ECO:0008006" key="3">
    <source>
        <dbReference type="Google" id="ProtNLM"/>
    </source>
</evidence>
<reference evidence="1" key="1">
    <citation type="journal article" date="2019" name="Beilstein J. Org. Chem.">
        <title>Nanangenines: drimane sesquiterpenoids as the dominant metabolite cohort of a novel Australian fungus, Aspergillus nanangensis.</title>
        <authorList>
            <person name="Lacey H.J."/>
            <person name="Gilchrist C.L.M."/>
            <person name="Crombie A."/>
            <person name="Kalaitzis J.A."/>
            <person name="Vuong D."/>
            <person name="Rutledge P.J."/>
            <person name="Turner P."/>
            <person name="Pitt J.I."/>
            <person name="Lacey E."/>
            <person name="Chooi Y.H."/>
            <person name="Piggott A.M."/>
        </authorList>
    </citation>
    <scope>NUCLEOTIDE SEQUENCE</scope>
    <source>
        <strain evidence="1">MST-FP2251</strain>
    </source>
</reference>
<dbReference type="PANTHER" id="PTHR31904">
    <property type="entry name" value="BYPASS OF STOP CODON PROTEIN 5-RELATED"/>
    <property type="match status" value="1"/>
</dbReference>
<dbReference type="AlphaFoldDB" id="A0AAD4CIK0"/>
<reference evidence="1" key="2">
    <citation type="submission" date="2020-02" db="EMBL/GenBank/DDBJ databases">
        <authorList>
            <person name="Gilchrist C.L.M."/>
            <person name="Chooi Y.-H."/>
        </authorList>
    </citation>
    <scope>NUCLEOTIDE SEQUENCE</scope>
    <source>
        <strain evidence="1">MST-FP2251</strain>
    </source>
</reference>
<keyword evidence="2" id="KW-1185">Reference proteome</keyword>
<dbReference type="InterPro" id="IPR014752">
    <property type="entry name" value="Arrestin-like_C"/>
</dbReference>
<sequence length="517" mass="56216">MAASVVSRSSSSFDTFAYRSRPKVTIELAGQKDGLVNSYTTGDCIEGSVTVTAEHDTRFDEIEITFEGTSKTSVERATMPGRTGAYQTFLRLRQPLEPSAYPTPCVLEAGRAYEFPFTFVVPERLLPHACSHKKTNIHVERAHTLLPPSLGDPMLASNGKTLLDDLSPTMSCIAYLIHASVLRKPASATPAKSLASAGKKVRVIPMVDEEPPLNITDNEDGYCIRKEKNVKRGAMRSKLGRLVVKASQPKPVQLSPPDSATSDSVSSAATIHLRFDPVSDDEQPPRLGTVWSRLRVSTFYSAEPWGDFPSLVCPIVWAHMGRGSYTETVPLSTMCVALAQWTKHSPATSTTGSLGRCDSLQSTSSDESLAGPTACFAGGVYYTASVVVPITLPKSKAFVPTFHSCLVSRIYALDLTVSYHTPNANILTPSASLRVPIQLTCRPRAATLPKPTEVEITQQEVDAEFFTPRTVTSSTTVPESELFLVGRRQPQFQQPPEYSVIPAPNVPVLQTNMSPRV</sequence>
<gene>
    <name evidence="1" type="ORF">FE257_010976</name>
</gene>
<dbReference type="Gene3D" id="2.60.40.640">
    <property type="match status" value="1"/>
</dbReference>
<dbReference type="InterPro" id="IPR039634">
    <property type="entry name" value="Bul1-like"/>
</dbReference>
<evidence type="ECO:0000313" key="2">
    <source>
        <dbReference type="Proteomes" id="UP001194746"/>
    </source>
</evidence>
<name>A0AAD4CIK0_ASPNN</name>
<evidence type="ECO:0000313" key="1">
    <source>
        <dbReference type="EMBL" id="KAF9886853.1"/>
    </source>
</evidence>
<proteinExistence type="predicted"/>
<organism evidence="1 2">
    <name type="scientific">Aspergillus nanangensis</name>
    <dbReference type="NCBI Taxonomy" id="2582783"/>
    <lineage>
        <taxon>Eukaryota</taxon>
        <taxon>Fungi</taxon>
        <taxon>Dikarya</taxon>
        <taxon>Ascomycota</taxon>
        <taxon>Pezizomycotina</taxon>
        <taxon>Eurotiomycetes</taxon>
        <taxon>Eurotiomycetidae</taxon>
        <taxon>Eurotiales</taxon>
        <taxon>Aspergillaceae</taxon>
        <taxon>Aspergillus</taxon>
        <taxon>Aspergillus subgen. Circumdati</taxon>
    </lineage>
</organism>